<dbReference type="Proteomes" id="UP000663879">
    <property type="component" value="Unassembled WGS sequence"/>
</dbReference>
<keyword evidence="1" id="KW-1133">Transmembrane helix</keyword>
<dbReference type="AlphaFoldDB" id="A0A813SAA8"/>
<name>A0A813SAA8_9BILA</name>
<protein>
    <submittedName>
        <fullName evidence="2">Uncharacterized protein</fullName>
    </submittedName>
</protein>
<evidence type="ECO:0000313" key="2">
    <source>
        <dbReference type="EMBL" id="CAF0796443.1"/>
    </source>
</evidence>
<feature type="transmembrane region" description="Helical" evidence="1">
    <location>
        <begin position="112"/>
        <end position="133"/>
    </location>
</feature>
<keyword evidence="1" id="KW-0472">Membrane</keyword>
<dbReference type="OrthoDB" id="10429530at2759"/>
<accession>A0A813SAA8</accession>
<organism evidence="2 3">
    <name type="scientific">Brachionus calyciflorus</name>
    <dbReference type="NCBI Taxonomy" id="104777"/>
    <lineage>
        <taxon>Eukaryota</taxon>
        <taxon>Metazoa</taxon>
        <taxon>Spiralia</taxon>
        <taxon>Gnathifera</taxon>
        <taxon>Rotifera</taxon>
        <taxon>Eurotatoria</taxon>
        <taxon>Monogononta</taxon>
        <taxon>Pseudotrocha</taxon>
        <taxon>Ploima</taxon>
        <taxon>Brachionidae</taxon>
        <taxon>Brachionus</taxon>
    </lineage>
</organism>
<evidence type="ECO:0000256" key="1">
    <source>
        <dbReference type="SAM" id="Phobius"/>
    </source>
</evidence>
<dbReference type="EMBL" id="CAJNOC010000725">
    <property type="protein sequence ID" value="CAF0796443.1"/>
    <property type="molecule type" value="Genomic_DNA"/>
</dbReference>
<keyword evidence="3" id="KW-1185">Reference proteome</keyword>
<keyword evidence="1" id="KW-0812">Transmembrane</keyword>
<reference evidence="2" key="1">
    <citation type="submission" date="2021-02" db="EMBL/GenBank/DDBJ databases">
        <authorList>
            <person name="Nowell W R."/>
        </authorList>
    </citation>
    <scope>NUCLEOTIDE SEQUENCE</scope>
    <source>
        <strain evidence="2">Ploen Becks lab</strain>
    </source>
</reference>
<comment type="caution">
    <text evidence="2">The sequence shown here is derived from an EMBL/GenBank/DDBJ whole genome shotgun (WGS) entry which is preliminary data.</text>
</comment>
<evidence type="ECO:0000313" key="3">
    <source>
        <dbReference type="Proteomes" id="UP000663879"/>
    </source>
</evidence>
<sequence>MKEFYRNFFLNLNEEETSNQDNYDSIIQILEKIQSRPKTTDNLDSDANMDFRFDQNILEYDNHENPFLANKRNFRLGDLNRLFVGSDDSLYTTSSSIFNTDTQLEFLGSLRIWQVAAIMIAFVMFLALAIFLFRKLNKIFTKYTPPALVASSSLENLRGCSVRSTYSTDSTNHLLAKSFSIKPNESYTNNDFGNIKKKPLNFV</sequence>
<gene>
    <name evidence="2" type="ORF">OXX778_LOCUS6238</name>
</gene>
<proteinExistence type="predicted"/>